<keyword evidence="8" id="KW-0813">Transport</keyword>
<dbReference type="Pfam" id="PF03073">
    <property type="entry name" value="TspO_MBR"/>
    <property type="match status" value="1"/>
</dbReference>
<feature type="transmembrane region" description="Helical" evidence="17">
    <location>
        <begin position="126"/>
        <end position="150"/>
    </location>
</feature>
<dbReference type="PRINTS" id="PR01703">
    <property type="entry name" value="MNSODISMTASE"/>
</dbReference>
<evidence type="ECO:0000256" key="16">
    <source>
        <dbReference type="ARBA" id="ARBA00049204"/>
    </source>
</evidence>
<feature type="transmembrane region" description="Helical" evidence="17">
    <location>
        <begin position="100"/>
        <end position="119"/>
    </location>
</feature>
<dbReference type="InterPro" id="IPR038330">
    <property type="entry name" value="TspO/MBR-related_sf"/>
</dbReference>
<dbReference type="CDD" id="cd15904">
    <property type="entry name" value="TSPO_MBR"/>
    <property type="match status" value="1"/>
</dbReference>
<dbReference type="Pfam" id="PF02777">
    <property type="entry name" value="Sod_Fe_C"/>
    <property type="match status" value="1"/>
</dbReference>
<keyword evidence="20" id="KW-1185">Reference proteome</keyword>
<evidence type="ECO:0000256" key="7">
    <source>
        <dbReference type="ARBA" id="ARBA00014767"/>
    </source>
</evidence>
<comment type="catalytic activity">
    <reaction evidence="16">
        <text>2 superoxide + 2 H(+) = H2O2 + O2</text>
        <dbReference type="Rhea" id="RHEA:20696"/>
        <dbReference type="ChEBI" id="CHEBI:15378"/>
        <dbReference type="ChEBI" id="CHEBI:15379"/>
        <dbReference type="ChEBI" id="CHEBI:16240"/>
        <dbReference type="ChEBI" id="CHEBI:18421"/>
        <dbReference type="EC" id="1.15.1.1"/>
    </reaction>
</comment>
<comment type="caution">
    <text evidence="19">The sequence shown here is derived from an EMBL/GenBank/DDBJ whole genome shotgun (WGS) entry which is preliminary data.</text>
</comment>
<evidence type="ECO:0000313" key="20">
    <source>
        <dbReference type="Proteomes" id="UP000005819"/>
    </source>
</evidence>
<dbReference type="RefSeq" id="WP_004327563.1">
    <property type="nucleotide sequence ID" value="NZ_DS499577.1"/>
</dbReference>
<reference evidence="19" key="2">
    <citation type="submission" date="2013-09" db="EMBL/GenBank/DDBJ databases">
        <title>Draft genome sequence of Alistipes putredinis (DSM 17216).</title>
        <authorList>
            <person name="Sudarsanam P."/>
            <person name="Ley R."/>
            <person name="Guruge J."/>
            <person name="Turnbaugh P.J."/>
            <person name="Mahowald M."/>
            <person name="Liep D."/>
            <person name="Gordon J."/>
        </authorList>
    </citation>
    <scope>NUCLEOTIDE SEQUENCE</scope>
    <source>
        <strain evidence="19">DSM 17216</strain>
    </source>
</reference>
<dbReference type="SUPFAM" id="SSF57802">
    <property type="entry name" value="Rubredoxin-like"/>
    <property type="match status" value="1"/>
</dbReference>
<comment type="similarity">
    <text evidence="5">Belongs to the iron/manganese superoxide dismutase family.</text>
</comment>
<dbReference type="InterPro" id="IPR036314">
    <property type="entry name" value="SOD_C_sf"/>
</dbReference>
<evidence type="ECO:0000256" key="9">
    <source>
        <dbReference type="ARBA" id="ARBA00022692"/>
    </source>
</evidence>
<evidence type="ECO:0000256" key="1">
    <source>
        <dbReference type="ARBA" id="ARBA00001965"/>
    </source>
</evidence>
<evidence type="ECO:0000256" key="10">
    <source>
        <dbReference type="ARBA" id="ARBA00022723"/>
    </source>
</evidence>
<dbReference type="eggNOG" id="COG3476">
    <property type="taxonomic scope" value="Bacteria"/>
</dbReference>
<dbReference type="FunFam" id="2.20.28.10:FF:000001">
    <property type="entry name" value="Rubredoxin"/>
    <property type="match status" value="1"/>
</dbReference>
<dbReference type="GO" id="GO:0005737">
    <property type="term" value="C:cytoplasm"/>
    <property type="evidence" value="ECO:0007669"/>
    <property type="project" value="UniProtKB-ARBA"/>
</dbReference>
<dbReference type="PROSITE" id="PS00088">
    <property type="entry name" value="SOD_MN"/>
    <property type="match status" value="1"/>
</dbReference>
<dbReference type="Gene3D" id="3.55.40.20">
    <property type="entry name" value="Iron/manganese superoxide dismutase, C-terminal domain"/>
    <property type="match status" value="1"/>
</dbReference>
<evidence type="ECO:0000256" key="5">
    <source>
        <dbReference type="ARBA" id="ARBA00008714"/>
    </source>
</evidence>
<dbReference type="Pfam" id="PF00081">
    <property type="entry name" value="Sod_Fe_N"/>
    <property type="match status" value="1"/>
</dbReference>
<dbReference type="GO" id="GO:0005506">
    <property type="term" value="F:iron ion binding"/>
    <property type="evidence" value="ECO:0007669"/>
    <property type="project" value="InterPro"/>
</dbReference>
<feature type="domain" description="Rubredoxin-like" evidence="18">
    <location>
        <begin position="368"/>
        <end position="419"/>
    </location>
</feature>
<dbReference type="AlphaFoldDB" id="B0MWK7"/>
<evidence type="ECO:0000256" key="6">
    <source>
        <dbReference type="ARBA" id="ARBA00012682"/>
    </source>
</evidence>
<evidence type="ECO:0000256" key="8">
    <source>
        <dbReference type="ARBA" id="ARBA00022448"/>
    </source>
</evidence>
<dbReference type="GO" id="GO:0004784">
    <property type="term" value="F:superoxide dismutase activity"/>
    <property type="evidence" value="ECO:0007669"/>
    <property type="project" value="UniProtKB-EC"/>
</dbReference>
<keyword evidence="14" id="KW-0408">Iron</keyword>
<dbReference type="Gene3D" id="1.10.287.990">
    <property type="entry name" value="Fe,Mn superoxide dismutase (SOD) domain"/>
    <property type="match status" value="1"/>
</dbReference>
<evidence type="ECO:0000313" key="19">
    <source>
        <dbReference type="EMBL" id="EDS03330.1"/>
    </source>
</evidence>
<evidence type="ECO:0000259" key="18">
    <source>
        <dbReference type="PROSITE" id="PS50903"/>
    </source>
</evidence>
<keyword evidence="15 17" id="KW-0472">Membrane</keyword>
<dbReference type="Pfam" id="PF00301">
    <property type="entry name" value="Rubredoxin"/>
    <property type="match status" value="1"/>
</dbReference>
<evidence type="ECO:0000256" key="2">
    <source>
        <dbReference type="ARBA" id="ARBA00004141"/>
    </source>
</evidence>
<dbReference type="InterPro" id="IPR024934">
    <property type="entry name" value="Rubredoxin-like_dom"/>
</dbReference>
<dbReference type="GO" id="GO:0016020">
    <property type="term" value="C:membrane"/>
    <property type="evidence" value="ECO:0007669"/>
    <property type="project" value="UniProtKB-SubCell"/>
</dbReference>
<dbReference type="Gene3D" id="2.20.28.10">
    <property type="match status" value="1"/>
</dbReference>
<dbReference type="InterPro" id="IPR004307">
    <property type="entry name" value="TspO_MBR"/>
</dbReference>
<dbReference type="EC" id="1.15.1.1" evidence="6"/>
<dbReference type="FunFam" id="1.10.287.990:FF:000002">
    <property type="entry name" value="Superoxide dismutase"/>
    <property type="match status" value="1"/>
</dbReference>
<dbReference type="GeneID" id="79397130"/>
<evidence type="ECO:0000256" key="12">
    <source>
        <dbReference type="ARBA" id="ARBA00022989"/>
    </source>
</evidence>
<comment type="similarity">
    <text evidence="4">Belongs to the TspO/BZRP family.</text>
</comment>
<name>B0MWK7_9BACT</name>
<dbReference type="EMBL" id="ABFK02000019">
    <property type="protein sequence ID" value="EDS03330.1"/>
    <property type="molecule type" value="Genomic_DNA"/>
</dbReference>
<dbReference type="HOGENOM" id="CLU_649942_0_0_10"/>
<evidence type="ECO:0000256" key="4">
    <source>
        <dbReference type="ARBA" id="ARBA00007524"/>
    </source>
</evidence>
<dbReference type="eggNOG" id="COG0605">
    <property type="taxonomic scope" value="Bacteria"/>
</dbReference>
<dbReference type="PANTHER" id="PTHR42769:SF3">
    <property type="entry name" value="SUPEROXIDE DISMUTASE [FE] 2, CHLOROPLASTIC"/>
    <property type="match status" value="1"/>
</dbReference>
<sequence length="422" mass="47942">MKKIAAYLIPVLACFAVGISASFFQASSIAEWYPTLTKPTLTPPNIVFPIAWSVLYLCMGLSLGRLIVRRQHKGIIRLWVLQLIANFLWSILFFTLRNPLAGFIDIVLLNILVGLYIFAASRRDRAAAWLFVPYLLWTLFAAYLNGYILLHGTPAAAPTTIQTESLTISKPKTERIMVHKMPELPYSTEALAPKMSKETFEYHYGKHLQTYVDNLNRLIPGTPYESMSLQEIVKKADGPIFNNAAQAWNHTFFFLMLTPDQKPMPQKLADRIARDFGSVEAFKEEFSKAATGLFGSGWTWLAADKDGKLQIISESNAGNPMTKGLKPVMTIDVWEHAYYIDYRNRRADFIKSYWELIDWDKVADRIFPRKYHCTACDYVYDPAKGDPESGIAPGTAFEDIPDDWVCPVCGLYKDSFKIVEEK</sequence>
<dbReference type="InterPro" id="IPR024935">
    <property type="entry name" value="Rubredoxin_dom"/>
</dbReference>
<dbReference type="SUPFAM" id="SSF54719">
    <property type="entry name" value="Fe,Mn superoxide dismutase (SOD), C-terminal domain"/>
    <property type="match status" value="1"/>
</dbReference>
<comment type="subcellular location">
    <subcellularLocation>
        <location evidence="2">Membrane</location>
        <topology evidence="2">Multi-pass membrane protein</topology>
    </subcellularLocation>
</comment>
<evidence type="ECO:0000256" key="3">
    <source>
        <dbReference type="ARBA" id="ARBA00005337"/>
    </source>
</evidence>
<keyword evidence="9 17" id="KW-0812">Transmembrane</keyword>
<evidence type="ECO:0000256" key="13">
    <source>
        <dbReference type="ARBA" id="ARBA00023002"/>
    </source>
</evidence>
<dbReference type="InterPro" id="IPR019831">
    <property type="entry name" value="Mn/Fe_SOD_N"/>
</dbReference>
<dbReference type="InterPro" id="IPR019832">
    <property type="entry name" value="Mn/Fe_SOD_C"/>
</dbReference>
<dbReference type="PROSITE" id="PS00202">
    <property type="entry name" value="RUBREDOXIN"/>
    <property type="match status" value="1"/>
</dbReference>
<feature type="transmembrane region" description="Helical" evidence="17">
    <location>
        <begin position="46"/>
        <end position="68"/>
    </location>
</feature>
<feature type="transmembrane region" description="Helical" evidence="17">
    <location>
        <begin position="75"/>
        <end position="94"/>
    </location>
</feature>
<dbReference type="OrthoDB" id="9803125at2"/>
<accession>B0MWK7</accession>
<dbReference type="InterPro" id="IPR036324">
    <property type="entry name" value="Mn/Fe_SOD_N_sf"/>
</dbReference>
<evidence type="ECO:0000256" key="11">
    <source>
        <dbReference type="ARBA" id="ARBA00022982"/>
    </source>
</evidence>
<dbReference type="FunFam" id="1.20.1260.100:FF:000001">
    <property type="entry name" value="translocator protein 2"/>
    <property type="match status" value="1"/>
</dbReference>
<dbReference type="InterPro" id="IPR001189">
    <property type="entry name" value="Mn/Fe_SOD"/>
</dbReference>
<proteinExistence type="inferred from homology"/>
<dbReference type="SUPFAM" id="SSF46609">
    <property type="entry name" value="Fe,Mn superoxide dismutase (SOD), N-terminal domain"/>
    <property type="match status" value="1"/>
</dbReference>
<dbReference type="PRINTS" id="PR00163">
    <property type="entry name" value="RUBREDOXIN"/>
</dbReference>
<keyword evidence="10" id="KW-0479">Metal-binding</keyword>
<dbReference type="Gene3D" id="1.20.1260.100">
    <property type="entry name" value="TspO/MBR protein"/>
    <property type="match status" value="1"/>
</dbReference>
<organism evidence="19 20">
    <name type="scientific">Alistipes putredinis DSM 17216</name>
    <dbReference type="NCBI Taxonomy" id="445970"/>
    <lineage>
        <taxon>Bacteria</taxon>
        <taxon>Pseudomonadati</taxon>
        <taxon>Bacteroidota</taxon>
        <taxon>Bacteroidia</taxon>
        <taxon>Bacteroidales</taxon>
        <taxon>Rikenellaceae</taxon>
        <taxon>Alistipes</taxon>
    </lineage>
</organism>
<evidence type="ECO:0000256" key="14">
    <source>
        <dbReference type="ARBA" id="ARBA00023004"/>
    </source>
</evidence>
<comment type="cofactor">
    <cofactor evidence="1">
        <name>Fe(3+)</name>
        <dbReference type="ChEBI" id="CHEBI:29034"/>
    </cofactor>
</comment>
<evidence type="ECO:0000256" key="15">
    <source>
        <dbReference type="ARBA" id="ARBA00023136"/>
    </source>
</evidence>
<dbReference type="Proteomes" id="UP000005819">
    <property type="component" value="Unassembled WGS sequence"/>
</dbReference>
<comment type="similarity">
    <text evidence="3">Belongs to the rubredoxin family.</text>
</comment>
<dbReference type="CDD" id="cd00730">
    <property type="entry name" value="rubredoxin"/>
    <property type="match status" value="1"/>
</dbReference>
<keyword evidence="12 17" id="KW-1133">Transmembrane helix</keyword>
<protein>
    <recommendedName>
        <fullName evidence="7">Superoxide dismutase [Fe]</fullName>
        <ecNumber evidence="6">1.15.1.1</ecNumber>
    </recommendedName>
</protein>
<dbReference type="PROSITE" id="PS50903">
    <property type="entry name" value="RUBREDOXIN_LIKE"/>
    <property type="match status" value="1"/>
</dbReference>
<dbReference type="PANTHER" id="PTHR42769">
    <property type="entry name" value="SUPEROXIDE DISMUTASE"/>
    <property type="match status" value="1"/>
</dbReference>
<dbReference type="FunFam" id="3.55.40.20:FF:000001">
    <property type="entry name" value="Superoxide dismutase"/>
    <property type="match status" value="1"/>
</dbReference>
<dbReference type="InterPro" id="IPR018527">
    <property type="entry name" value="Rubredoxin_Fe_BS"/>
</dbReference>
<reference evidence="19" key="1">
    <citation type="submission" date="2007-10" db="EMBL/GenBank/DDBJ databases">
        <authorList>
            <person name="Fulton L."/>
            <person name="Clifton S."/>
            <person name="Fulton B."/>
            <person name="Xu J."/>
            <person name="Minx P."/>
            <person name="Pepin K.H."/>
            <person name="Johnson M."/>
            <person name="Thiruvilangam P."/>
            <person name="Bhonagiri V."/>
            <person name="Nash W.E."/>
            <person name="Mardis E.R."/>
            <person name="Wilson R.K."/>
        </authorList>
    </citation>
    <scope>NUCLEOTIDE SEQUENCE [LARGE SCALE GENOMIC DNA]</scope>
    <source>
        <strain evidence="19">DSM 17216</strain>
    </source>
</reference>
<gene>
    <name evidence="19" type="ORF">ALIPUT_01541</name>
</gene>
<dbReference type="InterPro" id="IPR019833">
    <property type="entry name" value="Mn/Fe_SOD_BS"/>
</dbReference>
<keyword evidence="11" id="KW-0249">Electron transport</keyword>
<keyword evidence="13" id="KW-0560">Oxidoreductase</keyword>
<evidence type="ECO:0000256" key="17">
    <source>
        <dbReference type="SAM" id="Phobius"/>
    </source>
</evidence>
<dbReference type="NCBIfam" id="NF045768">
    <property type="entry name" value="RubredRD"/>
    <property type="match status" value="1"/>
</dbReference>